<keyword evidence="4 7" id="KW-1133">Transmembrane helix</keyword>
<dbReference type="EMBL" id="KE148146">
    <property type="protein sequence ID" value="EPE10959.1"/>
    <property type="molecule type" value="Genomic_DNA"/>
</dbReference>
<feature type="transmembrane region" description="Helical" evidence="7">
    <location>
        <begin position="212"/>
        <end position="235"/>
    </location>
</feature>
<dbReference type="Proteomes" id="UP000016923">
    <property type="component" value="Unassembled WGS sequence"/>
</dbReference>
<comment type="subcellular location">
    <subcellularLocation>
        <location evidence="1">Membrane</location>
        <topology evidence="1">Multi-pass membrane protein</topology>
    </subcellularLocation>
</comment>
<dbReference type="AlphaFoldDB" id="S3CBR9"/>
<feature type="transmembrane region" description="Helical" evidence="7">
    <location>
        <begin position="386"/>
        <end position="408"/>
    </location>
</feature>
<dbReference type="SUPFAM" id="SSF103473">
    <property type="entry name" value="MFS general substrate transporter"/>
    <property type="match status" value="1"/>
</dbReference>
<proteinExistence type="predicted"/>
<feature type="region of interest" description="Disordered" evidence="6">
    <location>
        <begin position="1"/>
        <end position="103"/>
    </location>
</feature>
<feature type="region of interest" description="Disordered" evidence="6">
    <location>
        <begin position="604"/>
        <end position="628"/>
    </location>
</feature>
<dbReference type="eggNOG" id="KOG0255">
    <property type="taxonomic scope" value="Eukaryota"/>
</dbReference>
<feature type="transmembrane region" description="Helical" evidence="7">
    <location>
        <begin position="504"/>
        <end position="530"/>
    </location>
</feature>
<evidence type="ECO:0000256" key="6">
    <source>
        <dbReference type="SAM" id="MobiDB-lite"/>
    </source>
</evidence>
<feature type="transmembrane region" description="Helical" evidence="7">
    <location>
        <begin position="542"/>
        <end position="563"/>
    </location>
</feature>
<dbReference type="OrthoDB" id="440553at2759"/>
<evidence type="ECO:0000259" key="8">
    <source>
        <dbReference type="PROSITE" id="PS50850"/>
    </source>
</evidence>
<dbReference type="VEuPathDB" id="FungiDB:F503_06054"/>
<dbReference type="FunFam" id="1.20.1720.10:FF:000009">
    <property type="entry name" value="MFS multidrug transporter"/>
    <property type="match status" value="1"/>
</dbReference>
<dbReference type="STRING" id="1262450.S3CBR9"/>
<feature type="transmembrane region" description="Helical" evidence="7">
    <location>
        <begin position="188"/>
        <end position="206"/>
    </location>
</feature>
<dbReference type="Gene3D" id="1.20.1720.10">
    <property type="entry name" value="Multidrug resistance protein D"/>
    <property type="match status" value="1"/>
</dbReference>
<evidence type="ECO:0000313" key="10">
    <source>
        <dbReference type="Proteomes" id="UP000016923"/>
    </source>
</evidence>
<name>S3CBR9_OPHP1</name>
<evidence type="ECO:0000256" key="1">
    <source>
        <dbReference type="ARBA" id="ARBA00004141"/>
    </source>
</evidence>
<dbReference type="Pfam" id="PF07690">
    <property type="entry name" value="MFS_1"/>
    <property type="match status" value="1"/>
</dbReference>
<evidence type="ECO:0000256" key="2">
    <source>
        <dbReference type="ARBA" id="ARBA00022448"/>
    </source>
</evidence>
<evidence type="ECO:0000313" key="9">
    <source>
        <dbReference type="EMBL" id="EPE10959.1"/>
    </source>
</evidence>
<dbReference type="HOGENOM" id="CLU_008455_8_4_1"/>
<organism evidence="9 10">
    <name type="scientific">Ophiostoma piceae (strain UAMH 11346)</name>
    <name type="common">Sap stain fungus</name>
    <dbReference type="NCBI Taxonomy" id="1262450"/>
    <lineage>
        <taxon>Eukaryota</taxon>
        <taxon>Fungi</taxon>
        <taxon>Dikarya</taxon>
        <taxon>Ascomycota</taxon>
        <taxon>Pezizomycotina</taxon>
        <taxon>Sordariomycetes</taxon>
        <taxon>Sordariomycetidae</taxon>
        <taxon>Ophiostomatales</taxon>
        <taxon>Ophiostomataceae</taxon>
        <taxon>Ophiostoma</taxon>
    </lineage>
</organism>
<dbReference type="CDD" id="cd17323">
    <property type="entry name" value="MFS_Tpo1_MDR_like"/>
    <property type="match status" value="1"/>
</dbReference>
<reference evidence="9 10" key="1">
    <citation type="journal article" date="2013" name="BMC Genomics">
        <title>The genome and transcriptome of the pine saprophyte Ophiostoma piceae, and a comparison with the bark beetle-associated pine pathogen Grosmannia clavigera.</title>
        <authorList>
            <person name="Haridas S."/>
            <person name="Wang Y."/>
            <person name="Lim L."/>
            <person name="Massoumi Alamouti S."/>
            <person name="Jackman S."/>
            <person name="Docking R."/>
            <person name="Robertson G."/>
            <person name="Birol I."/>
            <person name="Bohlmann J."/>
            <person name="Breuil C."/>
        </authorList>
    </citation>
    <scope>NUCLEOTIDE SEQUENCE [LARGE SCALE GENOMIC DNA]</scope>
    <source>
        <strain evidence="9 10">UAMH 11346</strain>
    </source>
</reference>
<feature type="compositionally biased region" description="Basic and acidic residues" evidence="6">
    <location>
        <begin position="47"/>
        <end position="97"/>
    </location>
</feature>
<feature type="transmembrane region" description="Helical" evidence="7">
    <location>
        <begin position="247"/>
        <end position="266"/>
    </location>
</feature>
<dbReference type="Gene3D" id="1.20.1250.20">
    <property type="entry name" value="MFS general substrate transporter like domains"/>
    <property type="match status" value="1"/>
</dbReference>
<feature type="transmembrane region" description="Helical" evidence="7">
    <location>
        <begin position="479"/>
        <end position="498"/>
    </location>
</feature>
<dbReference type="InterPro" id="IPR036259">
    <property type="entry name" value="MFS_trans_sf"/>
</dbReference>
<feature type="transmembrane region" description="Helical" evidence="7">
    <location>
        <begin position="420"/>
        <end position="444"/>
    </location>
</feature>
<feature type="transmembrane region" description="Helical" evidence="7">
    <location>
        <begin position="161"/>
        <end position="181"/>
    </location>
</feature>
<accession>S3CBR9</accession>
<dbReference type="PANTHER" id="PTHR23502">
    <property type="entry name" value="MAJOR FACILITATOR SUPERFAMILY"/>
    <property type="match status" value="1"/>
</dbReference>
<keyword evidence="2" id="KW-0813">Transport</keyword>
<dbReference type="GO" id="GO:0005886">
    <property type="term" value="C:plasma membrane"/>
    <property type="evidence" value="ECO:0007669"/>
    <property type="project" value="TreeGrafter"/>
</dbReference>
<evidence type="ECO:0000256" key="4">
    <source>
        <dbReference type="ARBA" id="ARBA00022989"/>
    </source>
</evidence>
<evidence type="ECO:0000256" key="3">
    <source>
        <dbReference type="ARBA" id="ARBA00022692"/>
    </source>
</evidence>
<dbReference type="GO" id="GO:0022857">
    <property type="term" value="F:transmembrane transporter activity"/>
    <property type="evidence" value="ECO:0007669"/>
    <property type="project" value="InterPro"/>
</dbReference>
<keyword evidence="5 7" id="KW-0472">Membrane</keyword>
<protein>
    <submittedName>
        <fullName evidence="9">Major facilitator superfamily transporter</fullName>
    </submittedName>
</protein>
<evidence type="ECO:0000256" key="7">
    <source>
        <dbReference type="SAM" id="Phobius"/>
    </source>
</evidence>
<dbReference type="PROSITE" id="PS50850">
    <property type="entry name" value="MFS"/>
    <property type="match status" value="1"/>
</dbReference>
<dbReference type="OMA" id="DIHPGKA"/>
<feature type="compositionally biased region" description="Basic and acidic residues" evidence="6">
    <location>
        <begin position="616"/>
        <end position="628"/>
    </location>
</feature>
<dbReference type="InterPro" id="IPR020846">
    <property type="entry name" value="MFS_dom"/>
</dbReference>
<keyword evidence="3 7" id="KW-0812">Transmembrane</keyword>
<feature type="transmembrane region" description="Helical" evidence="7">
    <location>
        <begin position="569"/>
        <end position="590"/>
    </location>
</feature>
<dbReference type="PANTHER" id="PTHR23502:SF51">
    <property type="entry name" value="QUINIDINE RESISTANCE PROTEIN 1-RELATED"/>
    <property type="match status" value="1"/>
</dbReference>
<feature type="compositionally biased region" description="Basic and acidic residues" evidence="6">
    <location>
        <begin position="19"/>
        <end position="33"/>
    </location>
</feature>
<dbReference type="InterPro" id="IPR011701">
    <property type="entry name" value="MFS"/>
</dbReference>
<feature type="transmembrane region" description="Helical" evidence="7">
    <location>
        <begin position="278"/>
        <end position="297"/>
    </location>
</feature>
<gene>
    <name evidence="9" type="ORF">F503_06054</name>
</gene>
<feature type="domain" description="Major facilitator superfamily (MFS) profile" evidence="8">
    <location>
        <begin position="123"/>
        <end position="594"/>
    </location>
</feature>
<evidence type="ECO:0000256" key="5">
    <source>
        <dbReference type="ARBA" id="ARBA00023136"/>
    </source>
</evidence>
<sequence length="628" mass="68904">MASEAIPQLSSTAGAKTPADADLHGDRDGIPEEDKLETDGSSVSRRVSSEVRDVGGRETRPDADRSDPGYNRDHSDDHSDHSDLCIHSNHDDNRNDVEAGLAPVPSVAPPPYSIYTHWEKRMIVLAVSLAAFFSPVTAQIYLPALNVLAVDFNITSTQVNLTMTTYMILQGITPMFVGGLADGAGRRPAYIVCFVIYIAANIGLALCHNYASLLVIRCIQSAGSSSTIALCQAVVADIVTSAERGQYIGFTVLPVVLAPTVGPILGGVLSQYLGWRSIFWFLAISSAVTFVFLLIFLPETCRNIVGDGSIRPHPMYRTFKQLFCDWKDKRAHRRRKAIRQHNVEQGIDADNGLERTTTRASSIRQPLAIKFPNPLRSLMMLFEKEIGILVGYNAIVFAGFYSISVALPSQFQKLYGYNDLVIGLMYIPMAAGSALTAFVMGPLMNWNYRRHARRLGLPVDKSRQTDLAQFPVERARLEIGVPLAALAAAVILCWGWVLEQRVSVAVPCVLNFFYGVGMVGFNNTVSVLLIDVTPGHAGAAVAANNLARCLLGALFSAVIVPMIDGMGIGWAFFFLGALYIVFLPLNLLLMRNGIRYRAEMKAREARRKEQRHQKKADKAARKGEKAEK</sequence>
<keyword evidence="10" id="KW-1185">Reference proteome</keyword>
<feature type="transmembrane region" description="Helical" evidence="7">
    <location>
        <begin position="122"/>
        <end position="141"/>
    </location>
</feature>